<proteinExistence type="predicted"/>
<gene>
    <name evidence="1" type="ORF">ElyMa_005591700</name>
</gene>
<organism evidence="1 2">
    <name type="scientific">Elysia marginata</name>
    <dbReference type="NCBI Taxonomy" id="1093978"/>
    <lineage>
        <taxon>Eukaryota</taxon>
        <taxon>Metazoa</taxon>
        <taxon>Spiralia</taxon>
        <taxon>Lophotrochozoa</taxon>
        <taxon>Mollusca</taxon>
        <taxon>Gastropoda</taxon>
        <taxon>Heterobranchia</taxon>
        <taxon>Euthyneura</taxon>
        <taxon>Panpulmonata</taxon>
        <taxon>Sacoglossa</taxon>
        <taxon>Placobranchoidea</taxon>
        <taxon>Plakobranchidae</taxon>
        <taxon>Elysia</taxon>
    </lineage>
</organism>
<sequence>MGCHHRRSSASTWRAGEAEKQKEIKANFFPEGFIKLQFIKGSVTGEKLSYWTTTTITTTAQTLTTTANTSGTV</sequence>
<dbReference type="AlphaFoldDB" id="A0AAV4F446"/>
<dbReference type="EMBL" id="BMAT01011162">
    <property type="protein sequence ID" value="GFR67774.1"/>
    <property type="molecule type" value="Genomic_DNA"/>
</dbReference>
<comment type="caution">
    <text evidence="1">The sequence shown here is derived from an EMBL/GenBank/DDBJ whole genome shotgun (WGS) entry which is preliminary data.</text>
</comment>
<dbReference type="Proteomes" id="UP000762676">
    <property type="component" value="Unassembled WGS sequence"/>
</dbReference>
<evidence type="ECO:0000313" key="2">
    <source>
        <dbReference type="Proteomes" id="UP000762676"/>
    </source>
</evidence>
<protein>
    <submittedName>
        <fullName evidence="1">Uncharacterized protein</fullName>
    </submittedName>
</protein>
<name>A0AAV4F446_9GAST</name>
<evidence type="ECO:0000313" key="1">
    <source>
        <dbReference type="EMBL" id="GFR67774.1"/>
    </source>
</evidence>
<reference evidence="1 2" key="1">
    <citation type="journal article" date="2021" name="Elife">
        <title>Chloroplast acquisition without the gene transfer in kleptoplastic sea slugs, Plakobranchus ocellatus.</title>
        <authorList>
            <person name="Maeda T."/>
            <person name="Takahashi S."/>
            <person name="Yoshida T."/>
            <person name="Shimamura S."/>
            <person name="Takaki Y."/>
            <person name="Nagai Y."/>
            <person name="Toyoda A."/>
            <person name="Suzuki Y."/>
            <person name="Arimoto A."/>
            <person name="Ishii H."/>
            <person name="Satoh N."/>
            <person name="Nishiyama T."/>
            <person name="Hasebe M."/>
            <person name="Maruyama T."/>
            <person name="Minagawa J."/>
            <person name="Obokata J."/>
            <person name="Shigenobu S."/>
        </authorList>
    </citation>
    <scope>NUCLEOTIDE SEQUENCE [LARGE SCALE GENOMIC DNA]</scope>
</reference>
<accession>A0AAV4F446</accession>
<keyword evidence="2" id="KW-1185">Reference proteome</keyword>